<keyword evidence="3" id="KW-1185">Reference proteome</keyword>
<dbReference type="AlphaFoldDB" id="A0A1U9NGZ5"/>
<feature type="transmembrane region" description="Helical" evidence="1">
    <location>
        <begin position="6"/>
        <end position="25"/>
    </location>
</feature>
<evidence type="ECO:0000313" key="3">
    <source>
        <dbReference type="Proteomes" id="UP000189674"/>
    </source>
</evidence>
<dbReference type="KEGG" id="alus:STSP2_00346"/>
<proteinExistence type="predicted"/>
<accession>A0A1U9NGZ5</accession>
<evidence type="ECO:0000313" key="2">
    <source>
        <dbReference type="EMBL" id="AQT67203.1"/>
    </source>
</evidence>
<protein>
    <submittedName>
        <fullName evidence="2">Uncharacterized protein</fullName>
    </submittedName>
</protein>
<dbReference type="Proteomes" id="UP000189674">
    <property type="component" value="Chromosome"/>
</dbReference>
<dbReference type="RefSeq" id="WP_146659244.1">
    <property type="nucleotide sequence ID" value="NZ_CP019791.1"/>
</dbReference>
<reference evidence="3" key="1">
    <citation type="submission" date="2017-02" db="EMBL/GenBank/DDBJ databases">
        <title>Comparative genomics and description of representatives of a novel lineage of planctomycetes thriving in anoxic sediments.</title>
        <authorList>
            <person name="Spring S."/>
            <person name="Bunk B."/>
            <person name="Sproer C."/>
        </authorList>
    </citation>
    <scope>NUCLEOTIDE SEQUENCE [LARGE SCALE GENOMIC DNA]</scope>
    <source>
        <strain evidence="3">ST-NAGAB-D1</strain>
    </source>
</reference>
<name>A0A1U9NGZ5_9BACT</name>
<dbReference type="EMBL" id="CP019791">
    <property type="protein sequence ID" value="AQT67203.1"/>
    <property type="molecule type" value="Genomic_DNA"/>
</dbReference>
<organism evidence="2 3">
    <name type="scientific">Anaerohalosphaera lusitana</name>
    <dbReference type="NCBI Taxonomy" id="1936003"/>
    <lineage>
        <taxon>Bacteria</taxon>
        <taxon>Pseudomonadati</taxon>
        <taxon>Planctomycetota</taxon>
        <taxon>Phycisphaerae</taxon>
        <taxon>Sedimentisphaerales</taxon>
        <taxon>Anaerohalosphaeraceae</taxon>
        <taxon>Anaerohalosphaera</taxon>
    </lineage>
</organism>
<keyword evidence="1" id="KW-0472">Membrane</keyword>
<dbReference type="PROSITE" id="PS51257">
    <property type="entry name" value="PROKAR_LIPOPROTEIN"/>
    <property type="match status" value="1"/>
</dbReference>
<dbReference type="STRING" id="1936003.STSP2_00346"/>
<keyword evidence="1" id="KW-0812">Transmembrane</keyword>
<sequence>MIKLEWKSLLVGVVIGAGCLIFMGAKLGPVERRIATRPVGRFELYFTEDNALMVDTMTGQVWNRITLTKTGHRIVNQDFYKNKLELKSDKD</sequence>
<gene>
    <name evidence="2" type="ORF">STSP2_00346</name>
</gene>
<keyword evidence="1" id="KW-1133">Transmembrane helix</keyword>
<evidence type="ECO:0000256" key="1">
    <source>
        <dbReference type="SAM" id="Phobius"/>
    </source>
</evidence>